<organism evidence="7">
    <name type="scientific">Mucochytrium quahogii</name>
    <dbReference type="NCBI Taxonomy" id="96639"/>
    <lineage>
        <taxon>Eukaryota</taxon>
        <taxon>Sar</taxon>
        <taxon>Stramenopiles</taxon>
        <taxon>Bigyra</taxon>
        <taxon>Labyrinthulomycetes</taxon>
        <taxon>Thraustochytrida</taxon>
        <taxon>Thraustochytriidae</taxon>
        <taxon>Mucochytrium</taxon>
    </lineage>
</organism>
<accession>A0A7S2WD84</accession>
<evidence type="ECO:0000313" key="8">
    <source>
        <dbReference type="EMBL" id="CAD9681233.1"/>
    </source>
</evidence>
<evidence type="ECO:0000256" key="3">
    <source>
        <dbReference type="ARBA" id="ARBA00022741"/>
    </source>
</evidence>
<dbReference type="PROSITE" id="PS50011">
    <property type="entry name" value="PROTEIN_KINASE_DOM"/>
    <property type="match status" value="1"/>
</dbReference>
<evidence type="ECO:0000259" key="6">
    <source>
        <dbReference type="PROSITE" id="PS50011"/>
    </source>
</evidence>
<evidence type="ECO:0000256" key="5">
    <source>
        <dbReference type="ARBA" id="ARBA00022840"/>
    </source>
</evidence>
<dbReference type="InterPro" id="IPR011009">
    <property type="entry name" value="Kinase-like_dom_sf"/>
</dbReference>
<dbReference type="AlphaFoldDB" id="A0A7S2WD84"/>
<evidence type="ECO:0000256" key="4">
    <source>
        <dbReference type="ARBA" id="ARBA00022777"/>
    </source>
</evidence>
<reference evidence="7" key="1">
    <citation type="submission" date="2021-01" db="EMBL/GenBank/DDBJ databases">
        <authorList>
            <person name="Corre E."/>
            <person name="Pelletier E."/>
            <person name="Niang G."/>
            <person name="Scheremetjew M."/>
            <person name="Finn R."/>
            <person name="Kale V."/>
            <person name="Holt S."/>
            <person name="Cochrane G."/>
            <person name="Meng A."/>
            <person name="Brown T."/>
            <person name="Cohen L."/>
        </authorList>
    </citation>
    <scope>NUCLEOTIDE SEQUENCE</scope>
    <source>
        <strain evidence="7">NY070348D</strain>
    </source>
</reference>
<sequence length="382" mass="43265">MKRDDRIVCYREQDAGVSFSKENENMLERTISGTNKLVVMRLPRFIPALQEKNLSFPLHMVKKQKALDVGGNFARSIIRGRFQKQGVCIKEICADTEYYAMTELALLHYFDHENIIKFVGASVEIQPEGKRIFCVTEFMRGGTLADIVTNKKRQRACFETRVKLAIGAARGLAYIHSLKIMHRDIKSENIFVSSRTGNAECKLGDFGFARGLYGPSELQEPDSPMALDRDFTKCKRLRAQTFCGSDHYMAPEIILNVAYTAGIDVYSFGCVLIELCTGKLLSDNPQLTRLPENHFHFNREDVRACALPNCPTSLLELALHCIEYDSKDRLTPEECLQWLVDLSQELDTEARTVERIGAVRRYQALSLGNQHSETNGECCVIS</sequence>
<dbReference type="Gene3D" id="3.30.200.20">
    <property type="entry name" value="Phosphorylase Kinase, domain 1"/>
    <property type="match status" value="1"/>
</dbReference>
<dbReference type="InterPro" id="IPR050940">
    <property type="entry name" value="Actin_reg-Ser/Thr_kinase"/>
</dbReference>
<dbReference type="GO" id="GO:0004674">
    <property type="term" value="F:protein serine/threonine kinase activity"/>
    <property type="evidence" value="ECO:0007669"/>
    <property type="project" value="UniProtKB-KW"/>
</dbReference>
<dbReference type="Pfam" id="PF00069">
    <property type="entry name" value="Pkinase"/>
    <property type="match status" value="1"/>
</dbReference>
<dbReference type="SMART" id="SM00220">
    <property type="entry name" value="S_TKc"/>
    <property type="match status" value="1"/>
</dbReference>
<keyword evidence="3" id="KW-0547">Nucleotide-binding</keyword>
<evidence type="ECO:0000256" key="1">
    <source>
        <dbReference type="ARBA" id="ARBA00022527"/>
    </source>
</evidence>
<dbReference type="PROSITE" id="PS00108">
    <property type="entry name" value="PROTEIN_KINASE_ST"/>
    <property type="match status" value="1"/>
</dbReference>
<protein>
    <recommendedName>
        <fullName evidence="6">Protein kinase domain-containing protein</fullName>
    </recommendedName>
</protein>
<keyword evidence="2" id="KW-0808">Transferase</keyword>
<dbReference type="InterPro" id="IPR000719">
    <property type="entry name" value="Prot_kinase_dom"/>
</dbReference>
<feature type="domain" description="Protein kinase" evidence="6">
    <location>
        <begin position="63"/>
        <end position="346"/>
    </location>
</feature>
<keyword evidence="4" id="KW-0418">Kinase</keyword>
<evidence type="ECO:0000313" key="7">
    <source>
        <dbReference type="EMBL" id="CAD9681231.1"/>
    </source>
</evidence>
<proteinExistence type="predicted"/>
<dbReference type="SUPFAM" id="SSF56112">
    <property type="entry name" value="Protein kinase-like (PK-like)"/>
    <property type="match status" value="1"/>
</dbReference>
<keyword evidence="1" id="KW-0723">Serine/threonine-protein kinase</keyword>
<dbReference type="PANTHER" id="PTHR46485">
    <property type="entry name" value="LIM DOMAIN KINASE 1"/>
    <property type="match status" value="1"/>
</dbReference>
<dbReference type="PANTHER" id="PTHR46485:SF5">
    <property type="entry name" value="CENTER DIVIDER, ISOFORM A"/>
    <property type="match status" value="1"/>
</dbReference>
<name>A0A7S2WD84_9STRA</name>
<keyword evidence="5" id="KW-0067">ATP-binding</keyword>
<gene>
    <name evidence="7" type="ORF">QSP1433_LOCUS7202</name>
    <name evidence="8" type="ORF">QSP1433_LOCUS7203</name>
</gene>
<dbReference type="GO" id="GO:0005524">
    <property type="term" value="F:ATP binding"/>
    <property type="evidence" value="ECO:0007669"/>
    <property type="project" value="UniProtKB-KW"/>
</dbReference>
<dbReference type="InterPro" id="IPR008271">
    <property type="entry name" value="Ser/Thr_kinase_AS"/>
</dbReference>
<dbReference type="EMBL" id="HBHK01011506">
    <property type="protein sequence ID" value="CAD9681233.1"/>
    <property type="molecule type" value="Transcribed_RNA"/>
</dbReference>
<dbReference type="EMBL" id="HBHK01011505">
    <property type="protein sequence ID" value="CAD9681231.1"/>
    <property type="molecule type" value="Transcribed_RNA"/>
</dbReference>
<evidence type="ECO:0000256" key="2">
    <source>
        <dbReference type="ARBA" id="ARBA00022679"/>
    </source>
</evidence>
<dbReference type="Gene3D" id="1.10.510.10">
    <property type="entry name" value="Transferase(Phosphotransferase) domain 1"/>
    <property type="match status" value="1"/>
</dbReference>